<evidence type="ECO:0000259" key="11">
    <source>
        <dbReference type="Pfam" id="PF11527"/>
    </source>
</evidence>
<keyword evidence="5" id="KW-0963">Cytoplasm</keyword>
<evidence type="ECO:0000313" key="13">
    <source>
        <dbReference type="Proteomes" id="UP000324222"/>
    </source>
</evidence>
<feature type="domain" description="BART" evidence="11">
    <location>
        <begin position="21"/>
        <end position="48"/>
    </location>
</feature>
<evidence type="ECO:0000256" key="10">
    <source>
        <dbReference type="SAM" id="MobiDB-lite"/>
    </source>
</evidence>
<dbReference type="Pfam" id="PF11527">
    <property type="entry name" value="ARL2_Bind_BART"/>
    <property type="match status" value="1"/>
</dbReference>
<evidence type="ECO:0000256" key="1">
    <source>
        <dbReference type="ARBA" id="ARBA00004138"/>
    </source>
</evidence>
<sequence length="92" mass="10865">MRKQGISEYDGFWVEVVGVLGSLFEQVWAADDYNTFCTMMTQKNIELQLQALEMLQFKYGIVPESYKKGEEGEQEEDDPEKKERELLEEVYR</sequence>
<evidence type="ECO:0000256" key="5">
    <source>
        <dbReference type="ARBA" id="ARBA00022490"/>
    </source>
</evidence>
<reference evidence="12 13" key="1">
    <citation type="submission" date="2019-05" db="EMBL/GenBank/DDBJ databases">
        <title>Another draft genome of Portunus trituberculatus and its Hox gene families provides insights of decapod evolution.</title>
        <authorList>
            <person name="Jeong J.-H."/>
            <person name="Song I."/>
            <person name="Kim S."/>
            <person name="Choi T."/>
            <person name="Kim D."/>
            <person name="Ryu S."/>
            <person name="Kim W."/>
        </authorList>
    </citation>
    <scope>NUCLEOTIDE SEQUENCE [LARGE SCALE GENOMIC DNA]</scope>
    <source>
        <tissue evidence="12">Muscle</tissue>
    </source>
</reference>
<evidence type="ECO:0000256" key="9">
    <source>
        <dbReference type="ARBA" id="ARBA00031593"/>
    </source>
</evidence>
<evidence type="ECO:0000256" key="2">
    <source>
        <dbReference type="ARBA" id="ARBA00004496"/>
    </source>
</evidence>
<dbReference type="OrthoDB" id="272687at2759"/>
<name>A0A5B7KLS7_PORTR</name>
<keyword evidence="6" id="KW-0175">Coiled coil</keyword>
<dbReference type="Gene3D" id="1.20.1520.10">
    <property type="entry name" value="ADP-ribosylation factor-like 2-binding protein, domain"/>
    <property type="match status" value="1"/>
</dbReference>
<dbReference type="InterPro" id="IPR023379">
    <property type="entry name" value="BART_dom"/>
</dbReference>
<evidence type="ECO:0000256" key="4">
    <source>
        <dbReference type="ARBA" id="ARBA00021815"/>
    </source>
</evidence>
<dbReference type="InterPro" id="IPR042541">
    <property type="entry name" value="BART_sf"/>
</dbReference>
<comment type="subcellular location">
    <subcellularLocation>
        <location evidence="1">Cell projection</location>
        <location evidence="1">Cilium</location>
    </subcellularLocation>
    <subcellularLocation>
        <location evidence="2">Cytoplasm</location>
    </subcellularLocation>
</comment>
<evidence type="ECO:0000313" key="12">
    <source>
        <dbReference type="EMBL" id="MPD05605.1"/>
    </source>
</evidence>
<dbReference type="PANTHER" id="PTHR21532">
    <property type="entry name" value="PHOSPHODIESTERASE HL"/>
    <property type="match status" value="1"/>
</dbReference>
<accession>A0A5B7KLS7</accession>
<feature type="region of interest" description="Disordered" evidence="10">
    <location>
        <begin position="68"/>
        <end position="92"/>
    </location>
</feature>
<keyword evidence="8" id="KW-0966">Cell projection</keyword>
<dbReference type="GO" id="GO:0097546">
    <property type="term" value="C:ciliary base"/>
    <property type="evidence" value="ECO:0007669"/>
    <property type="project" value="TreeGrafter"/>
</dbReference>
<dbReference type="EMBL" id="VSRR010146841">
    <property type="protein sequence ID" value="MPD05605.1"/>
    <property type="molecule type" value="Genomic_DNA"/>
</dbReference>
<evidence type="ECO:0000256" key="7">
    <source>
        <dbReference type="ARBA" id="ARBA00023069"/>
    </source>
</evidence>
<protein>
    <recommendedName>
        <fullName evidence="4">Cilia- and flagella-associated protein 36</fullName>
    </recommendedName>
    <alternativeName>
        <fullName evidence="9">Coiled-coil domain-containing protein 104</fullName>
    </alternativeName>
</protein>
<feature type="compositionally biased region" description="Basic and acidic residues" evidence="10">
    <location>
        <begin position="79"/>
        <end position="92"/>
    </location>
</feature>
<keyword evidence="13" id="KW-1185">Reference proteome</keyword>
<comment type="similarity">
    <text evidence="3">Belongs to the CFAP36 family.</text>
</comment>
<evidence type="ECO:0000256" key="8">
    <source>
        <dbReference type="ARBA" id="ARBA00023273"/>
    </source>
</evidence>
<dbReference type="AlphaFoldDB" id="A0A5B7KLS7"/>
<comment type="caution">
    <text evidence="12">The sequence shown here is derived from an EMBL/GenBank/DDBJ whole genome shotgun (WGS) entry which is preliminary data.</text>
</comment>
<dbReference type="InterPro" id="IPR038888">
    <property type="entry name" value="CFAP36"/>
</dbReference>
<evidence type="ECO:0000256" key="3">
    <source>
        <dbReference type="ARBA" id="ARBA00007460"/>
    </source>
</evidence>
<evidence type="ECO:0000256" key="6">
    <source>
        <dbReference type="ARBA" id="ARBA00023054"/>
    </source>
</evidence>
<dbReference type="PANTHER" id="PTHR21532:SF0">
    <property type="entry name" value="CILIA- AND FLAGELLA-ASSOCIATED PROTEIN 36"/>
    <property type="match status" value="1"/>
</dbReference>
<dbReference type="Proteomes" id="UP000324222">
    <property type="component" value="Unassembled WGS sequence"/>
</dbReference>
<gene>
    <name evidence="12" type="primary">cfap36_0</name>
    <name evidence="12" type="ORF">E2C01_101356</name>
</gene>
<dbReference type="GO" id="GO:0005930">
    <property type="term" value="C:axoneme"/>
    <property type="evidence" value="ECO:0007669"/>
    <property type="project" value="TreeGrafter"/>
</dbReference>
<keyword evidence="12" id="KW-0282">Flagellum</keyword>
<keyword evidence="7" id="KW-0969">Cilium</keyword>
<organism evidence="12 13">
    <name type="scientific">Portunus trituberculatus</name>
    <name type="common">Swimming crab</name>
    <name type="synonym">Neptunus trituberculatus</name>
    <dbReference type="NCBI Taxonomy" id="210409"/>
    <lineage>
        <taxon>Eukaryota</taxon>
        <taxon>Metazoa</taxon>
        <taxon>Ecdysozoa</taxon>
        <taxon>Arthropoda</taxon>
        <taxon>Crustacea</taxon>
        <taxon>Multicrustacea</taxon>
        <taxon>Malacostraca</taxon>
        <taxon>Eumalacostraca</taxon>
        <taxon>Eucarida</taxon>
        <taxon>Decapoda</taxon>
        <taxon>Pleocyemata</taxon>
        <taxon>Brachyura</taxon>
        <taxon>Eubrachyura</taxon>
        <taxon>Portunoidea</taxon>
        <taxon>Portunidae</taxon>
        <taxon>Portuninae</taxon>
        <taxon>Portunus</taxon>
    </lineage>
</organism>
<proteinExistence type="inferred from homology"/>